<sequence length="266" mass="30161">MIEPQPIWNRLLGCLFDRVLGMPRRLLLSSSEPSLNSLCLLESSRLLVSPPDPSALPLLFSLGSGVLCFSIVHRPSVSPCLSVSEREREIERERERERDRGRRLPVIPSRLRPCRYSASVFWLGNHTCFVIVIRSCFSNKWYQSRGSGSSASTSDSNLSDLRSFSDPASEFIWLAAGFLFTAYRLAASFIFCLCVSSCSRLLFSCFWISSFGLLPVLFVGCDGFLPILLLLLRLLLHFCFWFFPLVYYSSFSFCFSQKKNQNPSLA</sequence>
<organism evidence="1 2">
    <name type="scientific">Catharanthus roseus</name>
    <name type="common">Madagascar periwinkle</name>
    <name type="synonym">Vinca rosea</name>
    <dbReference type="NCBI Taxonomy" id="4058"/>
    <lineage>
        <taxon>Eukaryota</taxon>
        <taxon>Viridiplantae</taxon>
        <taxon>Streptophyta</taxon>
        <taxon>Embryophyta</taxon>
        <taxon>Tracheophyta</taxon>
        <taxon>Spermatophyta</taxon>
        <taxon>Magnoliopsida</taxon>
        <taxon>eudicotyledons</taxon>
        <taxon>Gunneridae</taxon>
        <taxon>Pentapetalae</taxon>
        <taxon>asterids</taxon>
        <taxon>lamiids</taxon>
        <taxon>Gentianales</taxon>
        <taxon>Apocynaceae</taxon>
        <taxon>Rauvolfioideae</taxon>
        <taxon>Vinceae</taxon>
        <taxon>Catharanthinae</taxon>
        <taxon>Catharanthus</taxon>
    </lineage>
</organism>
<dbReference type="Proteomes" id="UP001060085">
    <property type="component" value="Linkage Group LG06"/>
</dbReference>
<reference evidence="2" key="1">
    <citation type="journal article" date="2023" name="Nat. Plants">
        <title>Single-cell RNA sequencing provides a high-resolution roadmap for understanding the multicellular compartmentation of specialized metabolism.</title>
        <authorList>
            <person name="Sun S."/>
            <person name="Shen X."/>
            <person name="Li Y."/>
            <person name="Li Y."/>
            <person name="Wang S."/>
            <person name="Li R."/>
            <person name="Zhang H."/>
            <person name="Shen G."/>
            <person name="Guo B."/>
            <person name="Wei J."/>
            <person name="Xu J."/>
            <person name="St-Pierre B."/>
            <person name="Chen S."/>
            <person name="Sun C."/>
        </authorList>
    </citation>
    <scope>NUCLEOTIDE SEQUENCE [LARGE SCALE GENOMIC DNA]</scope>
</reference>
<keyword evidence="2" id="KW-1185">Reference proteome</keyword>
<protein>
    <submittedName>
        <fullName evidence="1">Uncharacterized protein</fullName>
    </submittedName>
</protein>
<name>A0ACC0AHD3_CATRO</name>
<comment type="caution">
    <text evidence="1">The sequence shown here is derived from an EMBL/GenBank/DDBJ whole genome shotgun (WGS) entry which is preliminary data.</text>
</comment>
<dbReference type="EMBL" id="CM044706">
    <property type="protein sequence ID" value="KAI5659417.1"/>
    <property type="molecule type" value="Genomic_DNA"/>
</dbReference>
<evidence type="ECO:0000313" key="1">
    <source>
        <dbReference type="EMBL" id="KAI5659417.1"/>
    </source>
</evidence>
<accession>A0ACC0AHD3</accession>
<proteinExistence type="predicted"/>
<gene>
    <name evidence="1" type="ORF">M9H77_28210</name>
</gene>
<evidence type="ECO:0000313" key="2">
    <source>
        <dbReference type="Proteomes" id="UP001060085"/>
    </source>
</evidence>